<dbReference type="InterPro" id="IPR029063">
    <property type="entry name" value="SAM-dependent_MTases_sf"/>
</dbReference>
<comment type="caution">
    <text evidence="2">The sequence shown here is derived from an EMBL/GenBank/DDBJ whole genome shotgun (WGS) entry which is preliminary data.</text>
</comment>
<feature type="compositionally biased region" description="Low complexity" evidence="1">
    <location>
        <begin position="394"/>
        <end position="404"/>
    </location>
</feature>
<feature type="region of interest" description="Disordered" evidence="1">
    <location>
        <begin position="550"/>
        <end position="601"/>
    </location>
</feature>
<feature type="region of interest" description="Disordered" evidence="1">
    <location>
        <begin position="365"/>
        <end position="439"/>
    </location>
</feature>
<feature type="region of interest" description="Disordered" evidence="1">
    <location>
        <begin position="149"/>
        <end position="183"/>
    </location>
</feature>
<dbReference type="Proteomes" id="UP001590951">
    <property type="component" value="Unassembled WGS sequence"/>
</dbReference>
<protein>
    <submittedName>
        <fullName evidence="2">Uncharacterized protein</fullName>
    </submittedName>
</protein>
<accession>A0ABR4B071</accession>
<reference evidence="2 3" key="1">
    <citation type="submission" date="2024-09" db="EMBL/GenBank/DDBJ databases">
        <title>Rethinking Asexuality: The Enigmatic Case of Functional Sexual Genes in Lepraria (Stereocaulaceae).</title>
        <authorList>
            <person name="Doellman M."/>
            <person name="Sun Y."/>
            <person name="Barcenas-Pena A."/>
            <person name="Lumbsch H.T."/>
            <person name="Grewe F."/>
        </authorList>
    </citation>
    <scope>NUCLEOTIDE SEQUENCE [LARGE SCALE GENOMIC DNA]</scope>
    <source>
        <strain evidence="2 3">Grewe 0041</strain>
    </source>
</reference>
<dbReference type="EMBL" id="JBHFEH010000036">
    <property type="protein sequence ID" value="KAL2051290.1"/>
    <property type="molecule type" value="Genomic_DNA"/>
</dbReference>
<dbReference type="Pfam" id="PF01209">
    <property type="entry name" value="Ubie_methyltran"/>
    <property type="match status" value="1"/>
</dbReference>
<evidence type="ECO:0000313" key="3">
    <source>
        <dbReference type="Proteomes" id="UP001590951"/>
    </source>
</evidence>
<feature type="compositionally biased region" description="Basic residues" evidence="1">
    <location>
        <begin position="162"/>
        <end position="171"/>
    </location>
</feature>
<organism evidence="2 3">
    <name type="scientific">Lepraria finkii</name>
    <dbReference type="NCBI Taxonomy" id="1340010"/>
    <lineage>
        <taxon>Eukaryota</taxon>
        <taxon>Fungi</taxon>
        <taxon>Dikarya</taxon>
        <taxon>Ascomycota</taxon>
        <taxon>Pezizomycotina</taxon>
        <taxon>Lecanoromycetes</taxon>
        <taxon>OSLEUM clade</taxon>
        <taxon>Lecanoromycetidae</taxon>
        <taxon>Lecanorales</taxon>
        <taxon>Lecanorineae</taxon>
        <taxon>Stereocaulaceae</taxon>
        <taxon>Lepraria</taxon>
    </lineage>
</organism>
<evidence type="ECO:0000313" key="2">
    <source>
        <dbReference type="EMBL" id="KAL2051290.1"/>
    </source>
</evidence>
<gene>
    <name evidence="2" type="ORF">ABVK25_008342</name>
</gene>
<name>A0ABR4B071_9LECA</name>
<proteinExistence type="predicted"/>
<keyword evidence="3" id="KW-1185">Reference proteome</keyword>
<feature type="compositionally biased region" description="Basic residues" evidence="1">
    <location>
        <begin position="293"/>
        <end position="303"/>
    </location>
</feature>
<sequence length="687" mass="73405">MRPCWASGGSRAISGGELGDVRFLVADAEACPAGPLRRPRIHRLRAAQRHRQGRGCAARSTPGGLRPGGRFACLEFSRVQVAALAPLYDAWSFGVLPRLGAAIAGDADSYRYLAESIRTFPDLGERCWRCMMRQYAPLGEWAGCRPSHRNLTWASRTPPHPTHGRRRLRRPRPADRRSRRDRRSRALVLLLHGPVLRAASRGRPGRGPGGAHLFRHPASLQALTDEPTAWPSSALSRAADLAGGRRRPRRPSWPSHGNRRRAPDHLATTLLLATDKPVLIGHAGDEPVAHGGSIRRGRQRRHAAASGGTSSDRRTRGVMACHEFGPGRLGPNPAILHRLQHPSHARPTSPGAAAMPAGACCGDQRPHARAGSIRCTPSPPACGRPAAPRRARSAGRGAAAAGRAGDAGHRTGRADPPPPHVPRCTRGRQTAADGCRLRRPPLPADVAVLRGRRWATGGWRAPAAVTTSCKKQPGAAHPLHWTAPRTSLATLAASGRRPPAPGGWPPPTHETGKWQTNAANAAALLARLEPARDWREHGLRANASAPATGIMAGTANLGPRYCHPPRRRGRAAGDGRSLPQNRGRRPARRPIDRPAPPTRGRCQEMVVGRLPRRGAPPHECLPAPPEAPWPWPFASTPAWATLLNIMPASRPGADPPPGFAILWPTWPPLGGAGIAAAPGLGTAGSRR</sequence>
<feature type="region of interest" description="Disordered" evidence="1">
    <location>
        <begin position="282"/>
        <end position="317"/>
    </location>
</feature>
<dbReference type="Gene3D" id="3.40.50.150">
    <property type="entry name" value="Vaccinia Virus protein VP39"/>
    <property type="match status" value="1"/>
</dbReference>
<evidence type="ECO:0000256" key="1">
    <source>
        <dbReference type="SAM" id="MobiDB-lite"/>
    </source>
</evidence>
<feature type="region of interest" description="Disordered" evidence="1">
    <location>
        <begin position="237"/>
        <end position="264"/>
    </location>
</feature>